<name>A0A085MSA7_9BILA</name>
<dbReference type="EMBL" id="KL367694">
    <property type="protein sequence ID" value="KFD60103.1"/>
    <property type="molecule type" value="Genomic_DNA"/>
</dbReference>
<gene>
    <name evidence="1" type="ORF">M514_27719</name>
</gene>
<sequence>MGVRHLEVPGNCVHYSDEEQREESGALMYTYYDWEGFRFPCAGSVFVDHFYPVYIFVRDIVFSESKPYGRVWQCVKGFLEVEEGYM</sequence>
<dbReference type="Proteomes" id="UP000030758">
    <property type="component" value="Unassembled WGS sequence"/>
</dbReference>
<protein>
    <submittedName>
        <fullName evidence="1">Uncharacterized protein</fullName>
    </submittedName>
</protein>
<proteinExistence type="predicted"/>
<organism evidence="1">
    <name type="scientific">Trichuris suis</name>
    <name type="common">pig whipworm</name>
    <dbReference type="NCBI Taxonomy" id="68888"/>
    <lineage>
        <taxon>Eukaryota</taxon>
        <taxon>Metazoa</taxon>
        <taxon>Ecdysozoa</taxon>
        <taxon>Nematoda</taxon>
        <taxon>Enoplea</taxon>
        <taxon>Dorylaimia</taxon>
        <taxon>Trichinellida</taxon>
        <taxon>Trichuridae</taxon>
        <taxon>Trichuris</taxon>
    </lineage>
</organism>
<evidence type="ECO:0000313" key="1">
    <source>
        <dbReference type="EMBL" id="KFD60103.1"/>
    </source>
</evidence>
<dbReference type="AlphaFoldDB" id="A0A085MSA7"/>
<reference evidence="1" key="1">
    <citation type="journal article" date="2014" name="Nat. Genet.">
        <title>Genome and transcriptome of the porcine whipworm Trichuris suis.</title>
        <authorList>
            <person name="Jex A.R."/>
            <person name="Nejsum P."/>
            <person name="Schwarz E.M."/>
            <person name="Hu L."/>
            <person name="Young N.D."/>
            <person name="Hall R.S."/>
            <person name="Korhonen P.K."/>
            <person name="Liao S."/>
            <person name="Thamsborg S."/>
            <person name="Xia J."/>
            <person name="Xu P."/>
            <person name="Wang S."/>
            <person name="Scheerlinck J.P."/>
            <person name="Hofmann A."/>
            <person name="Sternberg P.W."/>
            <person name="Wang J."/>
            <person name="Gasser R.B."/>
        </authorList>
    </citation>
    <scope>NUCLEOTIDE SEQUENCE [LARGE SCALE GENOMIC DNA]</scope>
    <source>
        <strain evidence="1">DCEP-RM93F</strain>
    </source>
</reference>
<accession>A0A085MSA7</accession>